<comment type="similarity">
    <text evidence="2 7">Belongs to the major facilitator superfamily. Sugar transporter (TC 2.A.1.1) family.</text>
</comment>
<evidence type="ECO:0000256" key="1">
    <source>
        <dbReference type="ARBA" id="ARBA00004141"/>
    </source>
</evidence>
<dbReference type="Gene3D" id="1.20.1250.20">
    <property type="entry name" value="MFS general substrate transporter like domains"/>
    <property type="match status" value="1"/>
</dbReference>
<keyword evidence="4 8" id="KW-0812">Transmembrane</keyword>
<comment type="subcellular location">
    <subcellularLocation>
        <location evidence="1">Membrane</location>
        <topology evidence="1">Multi-pass membrane protein</topology>
    </subcellularLocation>
</comment>
<feature type="transmembrane region" description="Helical" evidence="8">
    <location>
        <begin position="280"/>
        <end position="299"/>
    </location>
</feature>
<organism evidence="10 11">
    <name type="scientific">Decorospora gaudefroyi</name>
    <dbReference type="NCBI Taxonomy" id="184978"/>
    <lineage>
        <taxon>Eukaryota</taxon>
        <taxon>Fungi</taxon>
        <taxon>Dikarya</taxon>
        <taxon>Ascomycota</taxon>
        <taxon>Pezizomycotina</taxon>
        <taxon>Dothideomycetes</taxon>
        <taxon>Pleosporomycetidae</taxon>
        <taxon>Pleosporales</taxon>
        <taxon>Pleosporineae</taxon>
        <taxon>Pleosporaceae</taxon>
        <taxon>Decorospora</taxon>
    </lineage>
</organism>
<keyword evidence="6 8" id="KW-0472">Membrane</keyword>
<dbReference type="AlphaFoldDB" id="A0A6A5K2V7"/>
<dbReference type="PRINTS" id="PR00171">
    <property type="entry name" value="SUGRTRNSPORT"/>
</dbReference>
<dbReference type="PANTHER" id="PTHR48022">
    <property type="entry name" value="PLASTIDIC GLUCOSE TRANSPORTER 4"/>
    <property type="match status" value="1"/>
</dbReference>
<dbReference type="SUPFAM" id="SSF103473">
    <property type="entry name" value="MFS general substrate transporter"/>
    <property type="match status" value="1"/>
</dbReference>
<dbReference type="InterPro" id="IPR003663">
    <property type="entry name" value="Sugar/inositol_transpt"/>
</dbReference>
<sequence>MAPTTANRASNANLTFAQRLKFFNSMLFFIMIHMAFCAFNFGFDVGTFGGVQAMQSFADDFGEYNAEKDSWALAPSLRSVMVSTPFIGKALGAIVCGMIAERWGRRMAILVLCIVSFIGATLQTSATTAAQFTIGRIIAYAMTGMAVVVVPIYQAETAPPELRGMFGCTIQFMIIFGQVVASLITYGTQNITSNAGWQIPIGLQLVPPFLILVLLPILPESPRWLVSRDRNEDAAKSLRKIRKSASEEDIQFEIESWRFVNANEQHKGSWAEVFNKKNRLRTGIAVFAMFGQQITGQAFPTQYQVVFYQQEGLGANAFLYNVISNVVGLIAVIMTWFTVDGAGRRPTLLLGGAMMAAFMLILGGMGTVPVDSRTDSMGDMMVASFMLFNFFFNLSWAPLAYVIVSETAALRVKEKTNLLSMVVSVLTTFVTSFTTPYLINDDYAGLGGKLGYIYGAINVLVVVGVFFIVPELKGRSLEEVDQLFASGAPIRSFSKMETKNAEQLYEEGVAVGDKLGTVTIEHKEGR</sequence>
<reference evidence="10" key="1">
    <citation type="submission" date="2020-01" db="EMBL/GenBank/DDBJ databases">
        <authorList>
            <consortium name="DOE Joint Genome Institute"/>
            <person name="Haridas S."/>
            <person name="Albert R."/>
            <person name="Binder M."/>
            <person name="Bloem J."/>
            <person name="Labutti K."/>
            <person name="Salamov A."/>
            <person name="Andreopoulos B."/>
            <person name="Baker S.E."/>
            <person name="Barry K."/>
            <person name="Bills G."/>
            <person name="Bluhm B.H."/>
            <person name="Cannon C."/>
            <person name="Castanera R."/>
            <person name="Culley D.E."/>
            <person name="Daum C."/>
            <person name="Ezra D."/>
            <person name="Gonzalez J.B."/>
            <person name="Henrissat B."/>
            <person name="Kuo A."/>
            <person name="Liang C."/>
            <person name="Lipzen A."/>
            <person name="Lutzoni F."/>
            <person name="Magnuson J."/>
            <person name="Mondo S."/>
            <person name="Nolan M."/>
            <person name="Ohm R."/>
            <person name="Pangilinan J."/>
            <person name="Park H.-J."/>
            <person name="Ramirez L."/>
            <person name="Alfaro M."/>
            <person name="Sun H."/>
            <person name="Tritt A."/>
            <person name="Yoshinaga Y."/>
            <person name="Zwiers L.-H."/>
            <person name="Turgeon B.G."/>
            <person name="Goodwin S.B."/>
            <person name="Spatafora J.W."/>
            <person name="Crous P.W."/>
            <person name="Grigoriev I.V."/>
        </authorList>
    </citation>
    <scope>NUCLEOTIDE SEQUENCE</scope>
    <source>
        <strain evidence="10">P77</strain>
    </source>
</reference>
<feature type="transmembrane region" description="Helical" evidence="8">
    <location>
        <begin position="80"/>
        <end position="100"/>
    </location>
</feature>
<dbReference type="InterPro" id="IPR050360">
    <property type="entry name" value="MFS_Sugar_Transporters"/>
</dbReference>
<dbReference type="PANTHER" id="PTHR48022:SF27">
    <property type="entry name" value="MAJOR FACILITATOR SUPERFAMILY (MFS) PROFILE DOMAIN-CONTAINING PROTEIN"/>
    <property type="match status" value="1"/>
</dbReference>
<dbReference type="Proteomes" id="UP000800040">
    <property type="component" value="Unassembled WGS sequence"/>
</dbReference>
<keyword evidence="5 8" id="KW-1133">Transmembrane helix</keyword>
<accession>A0A6A5K2V7</accession>
<keyword evidence="11" id="KW-1185">Reference proteome</keyword>
<evidence type="ECO:0000256" key="3">
    <source>
        <dbReference type="ARBA" id="ARBA00022448"/>
    </source>
</evidence>
<dbReference type="GO" id="GO:0016020">
    <property type="term" value="C:membrane"/>
    <property type="evidence" value="ECO:0007669"/>
    <property type="project" value="UniProtKB-SubCell"/>
</dbReference>
<evidence type="ECO:0000313" key="10">
    <source>
        <dbReference type="EMBL" id="KAF1828562.1"/>
    </source>
</evidence>
<evidence type="ECO:0000256" key="7">
    <source>
        <dbReference type="RuleBase" id="RU003346"/>
    </source>
</evidence>
<evidence type="ECO:0000256" key="6">
    <source>
        <dbReference type="ARBA" id="ARBA00023136"/>
    </source>
</evidence>
<feature type="transmembrane region" description="Helical" evidence="8">
    <location>
        <begin position="348"/>
        <end position="368"/>
    </location>
</feature>
<dbReference type="GO" id="GO:0005351">
    <property type="term" value="F:carbohydrate:proton symporter activity"/>
    <property type="evidence" value="ECO:0007669"/>
    <property type="project" value="TreeGrafter"/>
</dbReference>
<evidence type="ECO:0000256" key="8">
    <source>
        <dbReference type="SAM" id="Phobius"/>
    </source>
</evidence>
<feature type="transmembrane region" description="Helical" evidence="8">
    <location>
        <begin position="132"/>
        <end position="153"/>
    </location>
</feature>
<proteinExistence type="inferred from homology"/>
<feature type="transmembrane region" description="Helical" evidence="8">
    <location>
        <begin position="197"/>
        <end position="218"/>
    </location>
</feature>
<evidence type="ECO:0000256" key="5">
    <source>
        <dbReference type="ARBA" id="ARBA00022989"/>
    </source>
</evidence>
<gene>
    <name evidence="10" type="ORF">BDW02DRAFT_603308</name>
</gene>
<feature type="transmembrane region" description="Helical" evidence="8">
    <location>
        <begin position="451"/>
        <end position="469"/>
    </location>
</feature>
<feature type="transmembrane region" description="Helical" evidence="8">
    <location>
        <begin position="107"/>
        <end position="126"/>
    </location>
</feature>
<dbReference type="OrthoDB" id="6612291at2759"/>
<dbReference type="Pfam" id="PF00083">
    <property type="entry name" value="Sugar_tr"/>
    <property type="match status" value="1"/>
</dbReference>
<dbReference type="EMBL" id="ML975529">
    <property type="protein sequence ID" value="KAF1828562.1"/>
    <property type="molecule type" value="Genomic_DNA"/>
</dbReference>
<dbReference type="InterPro" id="IPR036259">
    <property type="entry name" value="MFS_trans_sf"/>
</dbReference>
<dbReference type="InterPro" id="IPR020846">
    <property type="entry name" value="MFS_dom"/>
</dbReference>
<protein>
    <submittedName>
        <fullName evidence="10">General substrate transporter</fullName>
    </submittedName>
</protein>
<evidence type="ECO:0000313" key="11">
    <source>
        <dbReference type="Proteomes" id="UP000800040"/>
    </source>
</evidence>
<keyword evidence="3 7" id="KW-0813">Transport</keyword>
<evidence type="ECO:0000256" key="4">
    <source>
        <dbReference type="ARBA" id="ARBA00022692"/>
    </source>
</evidence>
<feature type="transmembrane region" description="Helical" evidence="8">
    <location>
        <begin position="22"/>
        <end position="43"/>
    </location>
</feature>
<feature type="transmembrane region" description="Helical" evidence="8">
    <location>
        <begin position="416"/>
        <end position="439"/>
    </location>
</feature>
<evidence type="ECO:0000259" key="9">
    <source>
        <dbReference type="PROSITE" id="PS50850"/>
    </source>
</evidence>
<dbReference type="FunFam" id="1.20.1250.20:FF:000078">
    <property type="entry name" value="MFS maltose transporter, putative"/>
    <property type="match status" value="1"/>
</dbReference>
<feature type="transmembrane region" description="Helical" evidence="8">
    <location>
        <begin position="165"/>
        <end position="185"/>
    </location>
</feature>
<feature type="transmembrane region" description="Helical" evidence="8">
    <location>
        <begin position="319"/>
        <end position="339"/>
    </location>
</feature>
<feature type="domain" description="Major facilitator superfamily (MFS) profile" evidence="9">
    <location>
        <begin position="30"/>
        <end position="473"/>
    </location>
</feature>
<feature type="transmembrane region" description="Helical" evidence="8">
    <location>
        <begin position="380"/>
        <end position="404"/>
    </location>
</feature>
<evidence type="ECO:0000256" key="2">
    <source>
        <dbReference type="ARBA" id="ARBA00010992"/>
    </source>
</evidence>
<dbReference type="PROSITE" id="PS50850">
    <property type="entry name" value="MFS"/>
    <property type="match status" value="1"/>
</dbReference>
<dbReference type="NCBIfam" id="TIGR00879">
    <property type="entry name" value="SP"/>
    <property type="match status" value="1"/>
</dbReference>
<dbReference type="InterPro" id="IPR005828">
    <property type="entry name" value="MFS_sugar_transport-like"/>
</dbReference>
<name>A0A6A5K2V7_9PLEO</name>